<dbReference type="VEuPathDB" id="AmoebaDB:DDB_G0291610"/>
<dbReference type="PANTHER" id="PTHR33459">
    <property type="entry name" value="DD-GDCA PROTEIN"/>
    <property type="match status" value="1"/>
</dbReference>
<organism evidence="1 2">
    <name type="scientific">Dictyostelium discoideum</name>
    <name type="common">Social amoeba</name>
    <dbReference type="NCBI Taxonomy" id="44689"/>
    <lineage>
        <taxon>Eukaryota</taxon>
        <taxon>Amoebozoa</taxon>
        <taxon>Evosea</taxon>
        <taxon>Eumycetozoa</taxon>
        <taxon>Dictyostelia</taxon>
        <taxon>Dictyosteliales</taxon>
        <taxon>Dictyosteliaceae</taxon>
        <taxon>Dictyostelium</taxon>
    </lineage>
</organism>
<dbReference type="AlphaFoldDB" id="Q54EI9"/>
<name>Q54EI9_DICDI</name>
<protein>
    <submittedName>
        <fullName evidence="1">Uncharacterized protein</fullName>
    </submittedName>
</protein>
<accession>Q54EI9</accession>
<dbReference type="RefSeq" id="XP_635251.1">
    <property type="nucleotide sequence ID" value="XM_630159.1"/>
</dbReference>
<evidence type="ECO:0000313" key="1">
    <source>
        <dbReference type="EMBL" id="EAL61789.1"/>
    </source>
</evidence>
<reference evidence="1 2" key="1">
    <citation type="journal article" date="2005" name="Nature">
        <title>The genome of the social amoeba Dictyostelium discoideum.</title>
        <authorList>
            <consortium name="The Dictyostelium discoideum Sequencing Consortium"/>
            <person name="Eichinger L."/>
            <person name="Pachebat J.A."/>
            <person name="Glockner G."/>
            <person name="Rajandream M.A."/>
            <person name="Sucgang R."/>
            <person name="Berriman M."/>
            <person name="Song J."/>
            <person name="Olsen R."/>
            <person name="Szafranski K."/>
            <person name="Xu Q."/>
            <person name="Tunggal B."/>
            <person name="Kummerfeld S."/>
            <person name="Madera M."/>
            <person name="Konfortov B.A."/>
            <person name="Rivero F."/>
            <person name="Bankier A.T."/>
            <person name="Lehmann R."/>
            <person name="Hamlin N."/>
            <person name="Davies R."/>
            <person name="Gaudet P."/>
            <person name="Fey P."/>
            <person name="Pilcher K."/>
            <person name="Chen G."/>
            <person name="Saunders D."/>
            <person name="Sodergren E."/>
            <person name="Davis P."/>
            <person name="Kerhornou A."/>
            <person name="Nie X."/>
            <person name="Hall N."/>
            <person name="Anjard C."/>
            <person name="Hemphill L."/>
            <person name="Bason N."/>
            <person name="Farbrother P."/>
            <person name="Desany B."/>
            <person name="Just E."/>
            <person name="Morio T."/>
            <person name="Rost R."/>
            <person name="Churcher C."/>
            <person name="Cooper J."/>
            <person name="Haydock S."/>
            <person name="van Driessche N."/>
            <person name="Cronin A."/>
            <person name="Goodhead I."/>
            <person name="Muzny D."/>
            <person name="Mourier T."/>
            <person name="Pain A."/>
            <person name="Lu M."/>
            <person name="Harper D."/>
            <person name="Lindsay R."/>
            <person name="Hauser H."/>
            <person name="James K."/>
            <person name="Quiles M."/>
            <person name="Madan Babu M."/>
            <person name="Saito T."/>
            <person name="Buchrieser C."/>
            <person name="Wardroper A."/>
            <person name="Felder M."/>
            <person name="Thangavelu M."/>
            <person name="Johnson D."/>
            <person name="Knights A."/>
            <person name="Loulseged H."/>
            <person name="Mungall K."/>
            <person name="Oliver K."/>
            <person name="Price C."/>
            <person name="Quail M.A."/>
            <person name="Urushihara H."/>
            <person name="Hernandez J."/>
            <person name="Rabbinowitsch E."/>
            <person name="Steffen D."/>
            <person name="Sanders M."/>
            <person name="Ma J."/>
            <person name="Kohara Y."/>
            <person name="Sharp S."/>
            <person name="Simmonds M."/>
            <person name="Spiegler S."/>
            <person name="Tivey A."/>
            <person name="Sugano S."/>
            <person name="White B."/>
            <person name="Walker D."/>
            <person name="Woodward J."/>
            <person name="Winckler T."/>
            <person name="Tanaka Y."/>
            <person name="Shaulsky G."/>
            <person name="Schleicher M."/>
            <person name="Weinstock G."/>
            <person name="Rosenthal A."/>
            <person name="Cox E.C."/>
            <person name="Chisholm R.L."/>
            <person name="Gibbs R."/>
            <person name="Loomis W.F."/>
            <person name="Platzer M."/>
            <person name="Kay R.R."/>
            <person name="Williams J."/>
            <person name="Dear P.H."/>
            <person name="Noegel A.A."/>
            <person name="Barrell B."/>
            <person name="Kuspa A."/>
        </authorList>
    </citation>
    <scope>NUCLEOTIDE SEQUENCE [LARGE SCALE GENOMIC DNA]</scope>
    <source>
        <strain evidence="1 2">AX4</strain>
    </source>
</reference>
<comment type="caution">
    <text evidence="1">The sequence shown here is derived from an EMBL/GenBank/DDBJ whole genome shotgun (WGS) entry which is preliminary data.</text>
</comment>
<dbReference type="KEGG" id="ddi:DDB_G0291610"/>
<gene>
    <name evidence="1" type="ORF">DDB_G0291610</name>
</gene>
<dbReference type="GeneID" id="8628198"/>
<dbReference type="PANTHER" id="PTHR33459:SF10">
    <property type="entry name" value="DICKKOPF N-TERMINAL CYSTEINE-RICH DOMAIN-CONTAINING PROTEIN-RELATED"/>
    <property type="match status" value="1"/>
</dbReference>
<proteinExistence type="predicted"/>
<dbReference type="InterPro" id="IPR052326">
    <property type="entry name" value="Diff-Dev_Assoc_Protein"/>
</dbReference>
<dbReference type="EMBL" id="AAFI02000177">
    <property type="protein sequence ID" value="EAL61789.1"/>
    <property type="molecule type" value="Genomic_DNA"/>
</dbReference>
<dbReference type="HOGENOM" id="CLU_1296451_0_0_1"/>
<dbReference type="Proteomes" id="UP000002195">
    <property type="component" value="Unassembled WGS sequence"/>
</dbReference>
<keyword evidence="2" id="KW-1185">Reference proteome</keyword>
<dbReference type="InParanoid" id="Q54EI9"/>
<evidence type="ECO:0000313" key="2">
    <source>
        <dbReference type="Proteomes" id="UP000002195"/>
    </source>
</evidence>
<dbReference type="PaxDb" id="44689-DDB0191587"/>
<sequence>MWFKEYLLAIVKHVLTRGKNVKESFDQYYWTYSYKKIGECKNGLVCGPKEKNSNLIDYICKPVSNFGQTCSKDFECNIGLVCLNSICSNSRFSAIGEPCSNAFDCEGTNSYCSIEGVCSGPVICKSDIDCKYGYYCPSSSSSSSKYCTIQPTLGQPCYFNGLTDYCLNSTCQNSYSSSSSSYYYGSCQYPILKTFGKPCSNSYECDYTNNLYV</sequence>